<organism evidence="1">
    <name type="scientific">Aphanomyces invadans</name>
    <dbReference type="NCBI Taxonomy" id="157072"/>
    <lineage>
        <taxon>Eukaryota</taxon>
        <taxon>Sar</taxon>
        <taxon>Stramenopiles</taxon>
        <taxon>Oomycota</taxon>
        <taxon>Saprolegniomycetes</taxon>
        <taxon>Saprolegniales</taxon>
        <taxon>Verrucalvaceae</taxon>
        <taxon>Aphanomyces</taxon>
    </lineage>
</organism>
<dbReference type="GeneID" id="20078949"/>
<gene>
    <name evidence="1" type="ORF">H310_01899</name>
</gene>
<reference evidence="1" key="1">
    <citation type="submission" date="2013-12" db="EMBL/GenBank/DDBJ databases">
        <title>The Genome Sequence of Aphanomyces invadans NJM9701.</title>
        <authorList>
            <consortium name="The Broad Institute Genomics Platform"/>
            <person name="Russ C."/>
            <person name="Tyler B."/>
            <person name="van West P."/>
            <person name="Dieguez-Uribeondo J."/>
            <person name="Young S.K."/>
            <person name="Zeng Q."/>
            <person name="Gargeya S."/>
            <person name="Fitzgerald M."/>
            <person name="Abouelleil A."/>
            <person name="Alvarado L."/>
            <person name="Chapman S.B."/>
            <person name="Gainer-Dewar J."/>
            <person name="Goldberg J."/>
            <person name="Griggs A."/>
            <person name="Gujja S."/>
            <person name="Hansen M."/>
            <person name="Howarth C."/>
            <person name="Imamovic A."/>
            <person name="Ireland A."/>
            <person name="Larimer J."/>
            <person name="McCowan C."/>
            <person name="Murphy C."/>
            <person name="Pearson M."/>
            <person name="Poon T.W."/>
            <person name="Priest M."/>
            <person name="Roberts A."/>
            <person name="Saif S."/>
            <person name="Shea T."/>
            <person name="Sykes S."/>
            <person name="Wortman J."/>
            <person name="Nusbaum C."/>
            <person name="Birren B."/>
        </authorList>
    </citation>
    <scope>NUCLEOTIDE SEQUENCE [LARGE SCALE GENOMIC DNA]</scope>
    <source>
        <strain evidence="1">NJM9701</strain>
    </source>
</reference>
<accession>A0A024UP13</accession>
<dbReference type="eggNOG" id="ENOG502SD72">
    <property type="taxonomic scope" value="Eukaryota"/>
</dbReference>
<dbReference type="VEuPathDB" id="FungiDB:H310_01899"/>
<dbReference type="EMBL" id="KI913954">
    <property type="protein sequence ID" value="ETW07363.1"/>
    <property type="molecule type" value="Genomic_DNA"/>
</dbReference>
<name>A0A024UP13_9STRA</name>
<dbReference type="OrthoDB" id="58234at2759"/>
<dbReference type="RefSeq" id="XP_008863456.1">
    <property type="nucleotide sequence ID" value="XM_008865234.1"/>
</dbReference>
<evidence type="ECO:0000313" key="1">
    <source>
        <dbReference type="EMBL" id="ETW07363.1"/>
    </source>
</evidence>
<sequence length="135" mass="15605">MDMPDCSSVLELGEALRQGRLDDTPLRRTTPSIASYVDSSIESRYDKWRRCDDAIAHYKANQTSETRQKDYLQVVLCSGRALCPDVTESWANCVKHWKGDHELQCQFIKRMVERCMRGEATEMLRLMDPAKFPKS</sequence>
<dbReference type="AlphaFoldDB" id="A0A024UP13"/>
<proteinExistence type="predicted"/>
<protein>
    <submittedName>
        <fullName evidence="1">Uncharacterized protein</fullName>
    </submittedName>
</protein>